<protein>
    <recommendedName>
        <fullName evidence="2">PRC-barrel domain-containing protein</fullName>
    </recommendedName>
</protein>
<dbReference type="EMBL" id="UINC01064128">
    <property type="protein sequence ID" value="SVB92482.1"/>
    <property type="molecule type" value="Genomic_DNA"/>
</dbReference>
<evidence type="ECO:0000313" key="1">
    <source>
        <dbReference type="EMBL" id="SVB92482.1"/>
    </source>
</evidence>
<organism evidence="1">
    <name type="scientific">marine metagenome</name>
    <dbReference type="NCBI Taxonomy" id="408172"/>
    <lineage>
        <taxon>unclassified sequences</taxon>
        <taxon>metagenomes</taxon>
        <taxon>ecological metagenomes</taxon>
    </lineage>
</organism>
<accession>A0A382HZG9</accession>
<reference evidence="1" key="1">
    <citation type="submission" date="2018-05" db="EMBL/GenBank/DDBJ databases">
        <authorList>
            <person name="Lanie J.A."/>
            <person name="Ng W.-L."/>
            <person name="Kazmierczak K.M."/>
            <person name="Andrzejewski T.M."/>
            <person name="Davidsen T.M."/>
            <person name="Wayne K.J."/>
            <person name="Tettelin H."/>
            <person name="Glass J.I."/>
            <person name="Rusch D."/>
            <person name="Podicherti R."/>
            <person name="Tsui H.-C.T."/>
            <person name="Winkler M.E."/>
        </authorList>
    </citation>
    <scope>NUCLEOTIDE SEQUENCE</scope>
</reference>
<name>A0A382HZG9_9ZZZZ</name>
<evidence type="ECO:0008006" key="2">
    <source>
        <dbReference type="Google" id="ProtNLM"/>
    </source>
</evidence>
<feature type="non-terminal residue" evidence="1">
    <location>
        <position position="1"/>
    </location>
</feature>
<dbReference type="AlphaFoldDB" id="A0A382HZG9"/>
<proteinExistence type="predicted"/>
<sequence>FGAGGIIDIEKDDGESENVMLPFTAEAVPLIDISNCYLVVAPDAFEAHGPDS</sequence>
<gene>
    <name evidence="1" type="ORF">METZ01_LOCUS245336</name>
</gene>